<dbReference type="Proteomes" id="UP000664357">
    <property type="component" value="Unassembled WGS sequence"/>
</dbReference>
<keyword evidence="1" id="KW-1133">Transmembrane helix</keyword>
<dbReference type="RefSeq" id="WP_207703600.1">
    <property type="nucleotide sequence ID" value="NZ_JAFREL020000005.1"/>
</dbReference>
<feature type="transmembrane region" description="Helical" evidence="1">
    <location>
        <begin position="88"/>
        <end position="111"/>
    </location>
</feature>
<feature type="transmembrane region" description="Helical" evidence="1">
    <location>
        <begin position="120"/>
        <end position="139"/>
    </location>
</feature>
<dbReference type="EMBL" id="JAFREL020000005">
    <property type="protein sequence ID" value="MEO1772675.1"/>
    <property type="molecule type" value="Genomic_DNA"/>
</dbReference>
<evidence type="ECO:0000313" key="2">
    <source>
        <dbReference type="EMBL" id="MEO1772675.1"/>
    </source>
</evidence>
<protein>
    <submittedName>
        <fullName evidence="2">Uncharacterized protein</fullName>
    </submittedName>
</protein>
<organism evidence="2 3">
    <name type="scientific">Candidatus Enterococcus ferrettii</name>
    <dbReference type="NCBI Taxonomy" id="2815324"/>
    <lineage>
        <taxon>Bacteria</taxon>
        <taxon>Bacillati</taxon>
        <taxon>Bacillota</taxon>
        <taxon>Bacilli</taxon>
        <taxon>Lactobacillales</taxon>
        <taxon>Enterococcaceae</taxon>
        <taxon>Enterococcus</taxon>
    </lineage>
</organism>
<evidence type="ECO:0000313" key="3">
    <source>
        <dbReference type="Proteomes" id="UP000664357"/>
    </source>
</evidence>
<reference evidence="2 3" key="1">
    <citation type="submission" date="2024-02" db="EMBL/GenBank/DDBJ databases">
        <title>The Genome Sequence of Enterococcus sp. DIV0159.</title>
        <authorList>
            <person name="Earl A."/>
            <person name="Manson A."/>
            <person name="Gilmore M."/>
            <person name="Sanders J."/>
            <person name="Shea T."/>
            <person name="Howe W."/>
            <person name="Livny J."/>
            <person name="Cuomo C."/>
            <person name="Neafsey D."/>
            <person name="Birren B."/>
        </authorList>
    </citation>
    <scope>NUCLEOTIDE SEQUENCE [LARGE SCALE GENOMIC DNA]</scope>
    <source>
        <strain evidence="2 3">665A</strain>
    </source>
</reference>
<proteinExistence type="predicted"/>
<name>A0ABV0EVJ4_9ENTE</name>
<accession>A0ABV0EVJ4</accession>
<evidence type="ECO:0000256" key="1">
    <source>
        <dbReference type="SAM" id="Phobius"/>
    </source>
</evidence>
<keyword evidence="1" id="KW-0812">Transmembrane</keyword>
<feature type="transmembrane region" description="Helical" evidence="1">
    <location>
        <begin position="50"/>
        <end position="76"/>
    </location>
</feature>
<gene>
    <name evidence="2" type="ORF">JZO67_004657</name>
</gene>
<comment type="caution">
    <text evidence="2">The sequence shown here is derived from an EMBL/GenBank/DDBJ whole genome shotgun (WGS) entry which is preliminary data.</text>
</comment>
<keyword evidence="3" id="KW-1185">Reference proteome</keyword>
<sequence>MLEVLLGVLFEVLFGVFGEAMLTIIFEPIDDLITRVINKKTKKYNKRCQILIEIIVYVVCTSLLVCYLVVVILSFAQRIDPNDSNINAATASLFLTINMLFIASAILRIIFSRSSRIEKCILLVISTIVLLFNALFLFIT</sequence>
<keyword evidence="1" id="KW-0472">Membrane</keyword>
<feature type="transmembrane region" description="Helical" evidence="1">
    <location>
        <begin position="6"/>
        <end position="29"/>
    </location>
</feature>